<feature type="transmembrane region" description="Helical" evidence="1">
    <location>
        <begin position="73"/>
        <end position="94"/>
    </location>
</feature>
<organism evidence="2 3">
    <name type="scientific">Geochorda subterranea</name>
    <dbReference type="NCBI Taxonomy" id="3109564"/>
    <lineage>
        <taxon>Bacteria</taxon>
        <taxon>Bacillati</taxon>
        <taxon>Bacillota</taxon>
        <taxon>Limnochordia</taxon>
        <taxon>Limnochordales</taxon>
        <taxon>Geochordaceae</taxon>
        <taxon>Geochorda</taxon>
    </lineage>
</organism>
<keyword evidence="3" id="KW-1185">Reference proteome</keyword>
<gene>
    <name evidence="2" type="ORF">VLY81_14230</name>
</gene>
<evidence type="ECO:0008006" key="4">
    <source>
        <dbReference type="Google" id="ProtNLM"/>
    </source>
</evidence>
<keyword evidence="1" id="KW-1133">Transmembrane helix</keyword>
<dbReference type="EMBL" id="CP141614">
    <property type="protein sequence ID" value="WRP14551.1"/>
    <property type="molecule type" value="Genomic_DNA"/>
</dbReference>
<accession>A0ABZ1BQ64</accession>
<name>A0ABZ1BQ64_9FIRM</name>
<feature type="transmembrane region" description="Helical" evidence="1">
    <location>
        <begin position="41"/>
        <end position="61"/>
    </location>
</feature>
<sequence length="121" mass="13118">MDRGRADRLVLIFAAMGSLGPGTWGRLDPASPWHWMLAALYNWWPFLWASFGTAILAAEAVRLEEGAGAWRALRVHPAAPVLLYLGRAVALVPWHFASNVGFVGLVVAIASPALRCLVARS</sequence>
<reference evidence="3" key="1">
    <citation type="submission" date="2023-12" db="EMBL/GenBank/DDBJ databases">
        <title>Novel isolates from deep terrestrial aquifers shed light on the physiology and ecology of the class Limnochordia.</title>
        <authorList>
            <person name="Karnachuk O.V."/>
            <person name="Lukina A.P."/>
            <person name="Avakyan M.R."/>
            <person name="Kadnikov V."/>
            <person name="Begmatov S."/>
            <person name="Beletsky A.V."/>
            <person name="Mardanov A.V."/>
            <person name="Ravin N.V."/>
        </authorList>
    </citation>
    <scope>NUCLEOTIDE SEQUENCE [LARGE SCALE GENOMIC DNA]</scope>
    <source>
        <strain evidence="3">LN</strain>
    </source>
</reference>
<dbReference type="RefSeq" id="WP_324668897.1">
    <property type="nucleotide sequence ID" value="NZ_CP141614.1"/>
</dbReference>
<proteinExistence type="predicted"/>
<keyword evidence="1" id="KW-0812">Transmembrane</keyword>
<evidence type="ECO:0000313" key="3">
    <source>
        <dbReference type="Proteomes" id="UP001333102"/>
    </source>
</evidence>
<evidence type="ECO:0000313" key="2">
    <source>
        <dbReference type="EMBL" id="WRP14551.1"/>
    </source>
</evidence>
<keyword evidence="1" id="KW-0472">Membrane</keyword>
<dbReference type="Proteomes" id="UP001333102">
    <property type="component" value="Chromosome"/>
</dbReference>
<feature type="transmembrane region" description="Helical" evidence="1">
    <location>
        <begin position="100"/>
        <end position="118"/>
    </location>
</feature>
<evidence type="ECO:0000256" key="1">
    <source>
        <dbReference type="SAM" id="Phobius"/>
    </source>
</evidence>
<protein>
    <recommendedName>
        <fullName evidence="4">TspO/MBR related protein</fullName>
    </recommendedName>
</protein>